<keyword evidence="3" id="KW-1185">Reference proteome</keyword>
<dbReference type="Proteomes" id="UP000792457">
    <property type="component" value="Unassembled WGS sequence"/>
</dbReference>
<proteinExistence type="predicted"/>
<organism evidence="2 3">
    <name type="scientific">Ladona fulva</name>
    <name type="common">Scarce chaser dragonfly</name>
    <name type="synonym">Libellula fulva</name>
    <dbReference type="NCBI Taxonomy" id="123851"/>
    <lineage>
        <taxon>Eukaryota</taxon>
        <taxon>Metazoa</taxon>
        <taxon>Ecdysozoa</taxon>
        <taxon>Arthropoda</taxon>
        <taxon>Hexapoda</taxon>
        <taxon>Insecta</taxon>
        <taxon>Pterygota</taxon>
        <taxon>Palaeoptera</taxon>
        <taxon>Odonata</taxon>
        <taxon>Epiprocta</taxon>
        <taxon>Anisoptera</taxon>
        <taxon>Libelluloidea</taxon>
        <taxon>Libellulidae</taxon>
        <taxon>Ladona</taxon>
    </lineage>
</organism>
<name>A0A8K0K7H2_LADFU</name>
<evidence type="ECO:0000313" key="2">
    <source>
        <dbReference type="EMBL" id="KAG8228944.1"/>
    </source>
</evidence>
<feature type="region of interest" description="Disordered" evidence="1">
    <location>
        <begin position="95"/>
        <end position="127"/>
    </location>
</feature>
<dbReference type="AlphaFoldDB" id="A0A8K0K7H2"/>
<comment type="caution">
    <text evidence="2">The sequence shown here is derived from an EMBL/GenBank/DDBJ whole genome shotgun (WGS) entry which is preliminary data.</text>
</comment>
<evidence type="ECO:0000256" key="1">
    <source>
        <dbReference type="SAM" id="MobiDB-lite"/>
    </source>
</evidence>
<accession>A0A8K0K7H2</accession>
<feature type="compositionally biased region" description="Pro residues" evidence="1">
    <location>
        <begin position="101"/>
        <end position="125"/>
    </location>
</feature>
<sequence length="153" mass="16696">MEVSAKRKKKWLRKREGKSFALLRVQLGNIQRYTYSYGIGNLKRRVSIHGNSDVRGTAIEWEESSSSLTCGTPTRLPRPCCGGGCLPNLPLPIPTITSPAVPSPPPPVAPLPPGPPPPPPPPTPICRPGRRCTMTTCTEMSIIFDSRNKETIN</sequence>
<gene>
    <name evidence="2" type="ORF">J437_LFUL006566</name>
</gene>
<protein>
    <submittedName>
        <fullName evidence="2">Uncharacterized protein</fullName>
    </submittedName>
</protein>
<dbReference type="EMBL" id="KZ308398">
    <property type="protein sequence ID" value="KAG8228944.1"/>
    <property type="molecule type" value="Genomic_DNA"/>
</dbReference>
<evidence type="ECO:0000313" key="3">
    <source>
        <dbReference type="Proteomes" id="UP000792457"/>
    </source>
</evidence>
<reference evidence="2" key="2">
    <citation type="submission" date="2017-10" db="EMBL/GenBank/DDBJ databases">
        <title>Ladona fulva Genome sequencing and assembly.</title>
        <authorList>
            <person name="Murali S."/>
            <person name="Richards S."/>
            <person name="Bandaranaike D."/>
            <person name="Bellair M."/>
            <person name="Blankenburg K."/>
            <person name="Chao H."/>
            <person name="Dinh H."/>
            <person name="Doddapaneni H."/>
            <person name="Dugan-Rocha S."/>
            <person name="Elkadiri S."/>
            <person name="Gnanaolivu R."/>
            <person name="Hernandez B."/>
            <person name="Skinner E."/>
            <person name="Javaid M."/>
            <person name="Lee S."/>
            <person name="Li M."/>
            <person name="Ming W."/>
            <person name="Munidasa M."/>
            <person name="Muniz J."/>
            <person name="Nguyen L."/>
            <person name="Hughes D."/>
            <person name="Osuji N."/>
            <person name="Pu L.-L."/>
            <person name="Puazo M."/>
            <person name="Qu C."/>
            <person name="Quiroz J."/>
            <person name="Raj R."/>
            <person name="Weissenberger G."/>
            <person name="Xin Y."/>
            <person name="Zou X."/>
            <person name="Han Y."/>
            <person name="Worley K."/>
            <person name="Muzny D."/>
            <person name="Gibbs R."/>
        </authorList>
    </citation>
    <scope>NUCLEOTIDE SEQUENCE</scope>
    <source>
        <strain evidence="2">Sampled in the wild</strain>
    </source>
</reference>
<reference evidence="2" key="1">
    <citation type="submission" date="2013-04" db="EMBL/GenBank/DDBJ databases">
        <authorList>
            <person name="Qu J."/>
            <person name="Murali S.C."/>
            <person name="Bandaranaike D."/>
            <person name="Bellair M."/>
            <person name="Blankenburg K."/>
            <person name="Chao H."/>
            <person name="Dinh H."/>
            <person name="Doddapaneni H."/>
            <person name="Downs B."/>
            <person name="Dugan-Rocha S."/>
            <person name="Elkadiri S."/>
            <person name="Gnanaolivu R.D."/>
            <person name="Hernandez B."/>
            <person name="Javaid M."/>
            <person name="Jayaseelan J.C."/>
            <person name="Lee S."/>
            <person name="Li M."/>
            <person name="Ming W."/>
            <person name="Munidasa M."/>
            <person name="Muniz J."/>
            <person name="Nguyen L."/>
            <person name="Ongeri F."/>
            <person name="Osuji N."/>
            <person name="Pu L.-L."/>
            <person name="Puazo M."/>
            <person name="Qu C."/>
            <person name="Quiroz J."/>
            <person name="Raj R."/>
            <person name="Weissenberger G."/>
            <person name="Xin Y."/>
            <person name="Zou X."/>
            <person name="Han Y."/>
            <person name="Richards S."/>
            <person name="Worley K."/>
            <person name="Muzny D."/>
            <person name="Gibbs R."/>
        </authorList>
    </citation>
    <scope>NUCLEOTIDE SEQUENCE</scope>
    <source>
        <strain evidence="2">Sampled in the wild</strain>
    </source>
</reference>